<proteinExistence type="predicted"/>
<dbReference type="AlphaFoldDB" id="A0A2G9U2W2"/>
<keyword evidence="2" id="KW-1185">Reference proteome</keyword>
<evidence type="ECO:0000313" key="2">
    <source>
        <dbReference type="Proteomes" id="UP000230423"/>
    </source>
</evidence>
<sequence>LSLTERNEISRKFKYYFNSVRPTAPENFVSSVNGTFYRIVVDFHLIETHIRTRSLLVNAIIVFHWTDDRLVLRELFDDFELPKEFEPWLPRYQRESAMNAEKQKGGSFIVIYFTIIHIPKKNHWDFMEHANEDHAVSPYDYVVETAPLTIRPN</sequence>
<dbReference type="OrthoDB" id="5870453at2759"/>
<reference evidence="1 2" key="1">
    <citation type="submission" date="2015-09" db="EMBL/GenBank/DDBJ databases">
        <title>Draft genome of the parasitic nematode Teladorsagia circumcincta isolate WARC Sus (inbred).</title>
        <authorList>
            <person name="Mitreva M."/>
        </authorList>
    </citation>
    <scope>NUCLEOTIDE SEQUENCE [LARGE SCALE GENOMIC DNA]</scope>
    <source>
        <strain evidence="1 2">S</strain>
    </source>
</reference>
<evidence type="ECO:0008006" key="3">
    <source>
        <dbReference type="Google" id="ProtNLM"/>
    </source>
</evidence>
<dbReference type="Proteomes" id="UP000230423">
    <property type="component" value="Unassembled WGS sequence"/>
</dbReference>
<evidence type="ECO:0000313" key="1">
    <source>
        <dbReference type="EMBL" id="PIO64488.1"/>
    </source>
</evidence>
<dbReference type="EMBL" id="KZ349860">
    <property type="protein sequence ID" value="PIO64488.1"/>
    <property type="molecule type" value="Genomic_DNA"/>
</dbReference>
<name>A0A2G9U2W2_TELCI</name>
<organism evidence="1 2">
    <name type="scientific">Teladorsagia circumcincta</name>
    <name type="common">Brown stomach worm</name>
    <name type="synonym">Ostertagia circumcincta</name>
    <dbReference type="NCBI Taxonomy" id="45464"/>
    <lineage>
        <taxon>Eukaryota</taxon>
        <taxon>Metazoa</taxon>
        <taxon>Ecdysozoa</taxon>
        <taxon>Nematoda</taxon>
        <taxon>Chromadorea</taxon>
        <taxon>Rhabditida</taxon>
        <taxon>Rhabditina</taxon>
        <taxon>Rhabditomorpha</taxon>
        <taxon>Strongyloidea</taxon>
        <taxon>Trichostrongylidae</taxon>
        <taxon>Teladorsagia</taxon>
    </lineage>
</organism>
<accession>A0A2G9U2W2</accession>
<feature type="non-terminal residue" evidence="1">
    <location>
        <position position="1"/>
    </location>
</feature>
<gene>
    <name evidence="1" type="ORF">TELCIR_13882</name>
</gene>
<protein>
    <recommendedName>
        <fullName evidence="3">Neurotransmitter-gated ion-channel ligand-binding domain-containing protein</fullName>
    </recommendedName>
</protein>